<proteinExistence type="predicted"/>
<keyword evidence="1" id="KW-0602">Photosynthesis</keyword>
<organism evidence="6 7">
    <name type="scientific">Algoriphagus pacificus</name>
    <dbReference type="NCBI Taxonomy" id="2811234"/>
    <lineage>
        <taxon>Bacteria</taxon>
        <taxon>Pseudomonadati</taxon>
        <taxon>Bacteroidota</taxon>
        <taxon>Cytophagia</taxon>
        <taxon>Cytophagales</taxon>
        <taxon>Cyclobacteriaceae</taxon>
        <taxon>Algoriphagus</taxon>
    </lineage>
</organism>
<keyword evidence="7" id="KW-1185">Reference proteome</keyword>
<sequence length="936" mass="101327">MRKTLYLILFNLFLCHVVFAQTWKRMQSWGLDFESIHWVNTTKGFVGGENLLIKTEDAGLTWVEVSIPMLERINSIHFFDETIGIAVGNNGLVLSTADGGETWNKQDFPNSISLEEAYFLEINSLFVIGENGSIYKSTDKGKTWNKITSPVNTNLYDLHFPSESKGYIAGESGVILRTEDAGQSWSKLNSTSNLNLNAISFSSEEIGYAAGNQGTILKTTDSGESWSILASGVSSDLQDITINPRDNRIVIAVGKEATSIKSTNSGTSFSKANLGAGNLRTVKALNFLPETNQVLAVGQDGYLISSTNAGTSYSTRLAGVRADFRSTDFKSDRTGYIAGQGGKVFLTTNGASTIVSRPLPENMDIISMDFWNTSFGYTSGLDGKMYRSSNSGSSWVAVPAQTSESITGFYLFAPSVAYITGTNGYIARSFDSGGTWDSNIQTNTSENLKDVTYFDYQIGFAIGDNGQISWTNGGNVWETLPKLTDFDLNALAKLDSNSAVVVGDKGVILKSEDKAKTWRLIPTDFQENLNSVDFWDENLGIIVGENGFTLQTKDGGETWFRIESGTKRNLLGVSMGNPLVAFAVGEEGTILNYTCVTPAGVSEITGETNVCMGASMYSIVDNPATGSAIVWRVDGGVITSGQGTSTIQVTWTTAGRQAVFVSRQNFCGNGETSALEVNVQMKPTNNHEILGQGISCTDQIETYKVEDPNSNIFTWSITGGEIISGQGSSEVTVLWETAGSNSVSVILENKCGKSPEITKTITIGAPPAQPSTITGENLVGLEEKTYQVEDIPDVNYQWSISGNGGRIVSGQGSNQVNVEWLLEGDFVLKVTPQNDCNEGTSRELPVNVNIITGLEPVVDPTIKVFPNPSTGSISIISETLSEYTQVSIINAFGQEIISQGILEGQLELYFQDLPRGVLILKLRNQKKIYTKKLIVN</sequence>
<dbReference type="Pfam" id="PF14870">
    <property type="entry name" value="PSII_BNR"/>
    <property type="match status" value="2"/>
</dbReference>
<dbReference type="InterPro" id="IPR026444">
    <property type="entry name" value="Secre_tail"/>
</dbReference>
<evidence type="ECO:0000259" key="3">
    <source>
        <dbReference type="Pfam" id="PF14870"/>
    </source>
</evidence>
<dbReference type="Pfam" id="PF19408">
    <property type="entry name" value="PKD_6"/>
    <property type="match status" value="3"/>
</dbReference>
<evidence type="ECO:0000256" key="2">
    <source>
        <dbReference type="ARBA" id="ARBA00023276"/>
    </source>
</evidence>
<evidence type="ECO:0000256" key="1">
    <source>
        <dbReference type="ARBA" id="ARBA00022531"/>
    </source>
</evidence>
<evidence type="ECO:0000313" key="7">
    <source>
        <dbReference type="Proteomes" id="UP000664480"/>
    </source>
</evidence>
<dbReference type="InterPro" id="IPR045829">
    <property type="entry name" value="PKD_6"/>
</dbReference>
<accession>A0ABS3CC87</accession>
<dbReference type="InterPro" id="IPR015943">
    <property type="entry name" value="WD40/YVTN_repeat-like_dom_sf"/>
</dbReference>
<protein>
    <submittedName>
        <fullName evidence="6">T9SS type A sorting domain-containing protein</fullName>
    </submittedName>
</protein>
<dbReference type="EMBL" id="JAFKCU010000001">
    <property type="protein sequence ID" value="MBN7814716.1"/>
    <property type="molecule type" value="Genomic_DNA"/>
</dbReference>
<comment type="caution">
    <text evidence="6">The sequence shown here is derived from an EMBL/GenBank/DDBJ whole genome shotgun (WGS) entry which is preliminary data.</text>
</comment>
<feature type="domain" description="PKD-like" evidence="5">
    <location>
        <begin position="766"/>
        <end position="846"/>
    </location>
</feature>
<feature type="domain" description="PKD-like" evidence="5">
    <location>
        <begin position="683"/>
        <end position="757"/>
    </location>
</feature>
<dbReference type="SUPFAM" id="SSF110296">
    <property type="entry name" value="Oligoxyloglucan reducing end-specific cellobiohydrolase"/>
    <property type="match status" value="2"/>
</dbReference>
<keyword evidence="2" id="KW-0604">Photosystem II</keyword>
<dbReference type="NCBIfam" id="TIGR04183">
    <property type="entry name" value="Por_Secre_tail"/>
    <property type="match status" value="1"/>
</dbReference>
<dbReference type="Gene3D" id="2.130.10.10">
    <property type="entry name" value="YVTN repeat-like/Quinoprotein amine dehydrogenase"/>
    <property type="match status" value="4"/>
</dbReference>
<feature type="domain" description="Photosynthesis system II assembly factor Ycf48/Hcf136-like" evidence="3">
    <location>
        <begin position="477"/>
        <end position="567"/>
    </location>
</feature>
<dbReference type="PANTHER" id="PTHR47199">
    <property type="entry name" value="PHOTOSYSTEM II STABILITY/ASSEMBLY FACTOR HCF136, CHLOROPLASTIC"/>
    <property type="match status" value="1"/>
</dbReference>
<feature type="domain" description="Photosynthesis system II assembly factor Ycf48/Hcf136-like" evidence="3">
    <location>
        <begin position="144"/>
        <end position="229"/>
    </location>
</feature>
<evidence type="ECO:0000259" key="5">
    <source>
        <dbReference type="Pfam" id="PF19408"/>
    </source>
</evidence>
<feature type="domain" description="PKD-like" evidence="5">
    <location>
        <begin position="599"/>
        <end position="677"/>
    </location>
</feature>
<name>A0ABS3CC87_9BACT</name>
<feature type="domain" description="Secretion system C-terminal sorting" evidence="4">
    <location>
        <begin position="864"/>
        <end position="935"/>
    </location>
</feature>
<dbReference type="RefSeq" id="WP_206585342.1">
    <property type="nucleotide sequence ID" value="NZ_JAFKCU010000001.1"/>
</dbReference>
<gene>
    <name evidence="6" type="ORF">J0A69_04715</name>
</gene>
<dbReference type="Pfam" id="PF18962">
    <property type="entry name" value="Por_Secre_tail"/>
    <property type="match status" value="1"/>
</dbReference>
<evidence type="ECO:0000313" key="6">
    <source>
        <dbReference type="EMBL" id="MBN7814716.1"/>
    </source>
</evidence>
<dbReference type="Proteomes" id="UP000664480">
    <property type="component" value="Unassembled WGS sequence"/>
</dbReference>
<dbReference type="PANTHER" id="PTHR47199:SF2">
    <property type="entry name" value="PHOTOSYSTEM II STABILITY_ASSEMBLY FACTOR HCF136, CHLOROPLASTIC"/>
    <property type="match status" value="1"/>
</dbReference>
<dbReference type="InterPro" id="IPR028203">
    <property type="entry name" value="PSII_CF48-like_dom"/>
</dbReference>
<reference evidence="6 7" key="1">
    <citation type="submission" date="2021-03" db="EMBL/GenBank/DDBJ databases">
        <title>novel species isolated from a fishpond in China.</title>
        <authorList>
            <person name="Lu H."/>
            <person name="Cai Z."/>
        </authorList>
    </citation>
    <scope>NUCLEOTIDE SEQUENCE [LARGE SCALE GENOMIC DNA]</scope>
    <source>
        <strain evidence="6 7">YJ13C</strain>
    </source>
</reference>
<evidence type="ECO:0000259" key="4">
    <source>
        <dbReference type="Pfam" id="PF18962"/>
    </source>
</evidence>